<feature type="compositionally biased region" description="Polar residues" evidence="1">
    <location>
        <begin position="140"/>
        <end position="150"/>
    </location>
</feature>
<dbReference type="Proteomes" id="UP000092444">
    <property type="component" value="Unassembled WGS sequence"/>
</dbReference>
<protein>
    <submittedName>
        <fullName evidence="2">Uncharacterized protein</fullName>
    </submittedName>
</protein>
<evidence type="ECO:0000256" key="1">
    <source>
        <dbReference type="SAM" id="MobiDB-lite"/>
    </source>
</evidence>
<feature type="compositionally biased region" description="Polar residues" evidence="1">
    <location>
        <begin position="113"/>
        <end position="122"/>
    </location>
</feature>
<proteinExistence type="predicted"/>
<organism evidence="2 3">
    <name type="scientific">Glossina morsitans morsitans</name>
    <name type="common">Savannah tsetse fly</name>
    <dbReference type="NCBI Taxonomy" id="37546"/>
    <lineage>
        <taxon>Eukaryota</taxon>
        <taxon>Metazoa</taxon>
        <taxon>Ecdysozoa</taxon>
        <taxon>Arthropoda</taxon>
        <taxon>Hexapoda</taxon>
        <taxon>Insecta</taxon>
        <taxon>Pterygota</taxon>
        <taxon>Neoptera</taxon>
        <taxon>Endopterygota</taxon>
        <taxon>Diptera</taxon>
        <taxon>Brachycera</taxon>
        <taxon>Muscomorpha</taxon>
        <taxon>Hippoboscoidea</taxon>
        <taxon>Glossinidae</taxon>
        <taxon>Glossina</taxon>
    </lineage>
</organism>
<evidence type="ECO:0000313" key="2">
    <source>
        <dbReference type="EnsemblMetazoa" id="GMOY005740-PA"/>
    </source>
</evidence>
<evidence type="ECO:0000313" key="3">
    <source>
        <dbReference type="Proteomes" id="UP000092444"/>
    </source>
</evidence>
<accession>A0A1B0FPE4</accession>
<feature type="region of interest" description="Disordered" evidence="1">
    <location>
        <begin position="44"/>
        <end position="150"/>
    </location>
</feature>
<dbReference type="EMBL" id="CCAG010010022">
    <property type="status" value="NOT_ANNOTATED_CDS"/>
    <property type="molecule type" value="Genomic_DNA"/>
</dbReference>
<keyword evidence="3" id="KW-1185">Reference proteome</keyword>
<dbReference type="AlphaFoldDB" id="A0A1B0FPE4"/>
<dbReference type="EnsemblMetazoa" id="GMOY005740-RA">
    <property type="protein sequence ID" value="GMOY005740-PA"/>
    <property type="gene ID" value="GMOY005740"/>
</dbReference>
<reference evidence="2" key="1">
    <citation type="submission" date="2020-05" db="UniProtKB">
        <authorList>
            <consortium name="EnsemblMetazoa"/>
        </authorList>
    </citation>
    <scope>IDENTIFICATION</scope>
    <source>
        <strain evidence="2">Yale</strain>
    </source>
</reference>
<dbReference type="VEuPathDB" id="VectorBase:GMOY005740"/>
<sequence>MENAVTIKAFQSLEAKVAALVAENRALDEKYKKLAERSNILLHENNNLKVQKNELENKIKRFQTPEEGDTGNDNDMQFSNDEDEEPAKVSRAAESVLNHRKKNSNDGPGGSGQQKFAQNNEGGEQKHDSYNCPYLRRSLQDSSSSAKAKV</sequence>
<name>A0A1B0FPE4_GLOMM</name>